<sequence>MKLKKVASLCSKTKIFCLYDREESGGEVSQWLGDSSAIYPITGLPYMDEENIYSMFDISAKQQEKIIFRHQHAPEGINLSDTDPTEHRIDEESLSLVYDGGVLKPLQTRNGISFIQNKYLSPLEDVIDMVQLYERETPQGMTYIVAKTGLFVAAVIMPYNVINEKFVYHLSALARQCSRALAEKKIDRPATEAIDKTQYRINVDESTGEIINFPGETEAEQ</sequence>
<name>A0A6I2R3B0_FLAPL</name>
<proteinExistence type="predicted"/>
<dbReference type="RefSeq" id="WP_172697884.1">
    <property type="nucleotide sequence ID" value="NZ_WKPR01000020.1"/>
</dbReference>
<evidence type="ECO:0000313" key="1">
    <source>
        <dbReference type="EMBL" id="MSB21148.1"/>
    </source>
</evidence>
<evidence type="ECO:0000313" key="2">
    <source>
        <dbReference type="Proteomes" id="UP000434475"/>
    </source>
</evidence>
<protein>
    <submittedName>
        <fullName evidence="1">Uncharacterized protein</fullName>
    </submittedName>
</protein>
<gene>
    <name evidence="1" type="ORF">GKE97_16715</name>
</gene>
<dbReference type="EMBL" id="WKPR01000020">
    <property type="protein sequence ID" value="MSB21148.1"/>
    <property type="molecule type" value="Genomic_DNA"/>
</dbReference>
<comment type="caution">
    <text evidence="1">The sequence shown here is derived from an EMBL/GenBank/DDBJ whole genome shotgun (WGS) entry which is preliminary data.</text>
</comment>
<organism evidence="1 2">
    <name type="scientific">Flavonifractor plautii</name>
    <name type="common">Fusobacterium plautii</name>
    <dbReference type="NCBI Taxonomy" id="292800"/>
    <lineage>
        <taxon>Bacteria</taxon>
        <taxon>Bacillati</taxon>
        <taxon>Bacillota</taxon>
        <taxon>Clostridia</taxon>
        <taxon>Eubacteriales</taxon>
        <taxon>Oscillospiraceae</taxon>
        <taxon>Flavonifractor</taxon>
    </lineage>
</organism>
<dbReference type="AlphaFoldDB" id="A0A6I2R3B0"/>
<dbReference type="Proteomes" id="UP000434475">
    <property type="component" value="Unassembled WGS sequence"/>
</dbReference>
<accession>A0A6I2R3B0</accession>
<reference evidence="1 2" key="1">
    <citation type="journal article" date="2019" name="Nat. Med.">
        <title>A library of human gut bacterial isolates paired with longitudinal multiomics data enables mechanistic microbiome research.</title>
        <authorList>
            <person name="Poyet M."/>
            <person name="Groussin M."/>
            <person name="Gibbons S.M."/>
            <person name="Avila-Pacheco J."/>
            <person name="Jiang X."/>
            <person name="Kearney S.M."/>
            <person name="Perrotta A.R."/>
            <person name="Berdy B."/>
            <person name="Zhao S."/>
            <person name="Lieberman T.D."/>
            <person name="Swanson P.K."/>
            <person name="Smith M."/>
            <person name="Roesemann S."/>
            <person name="Alexander J.E."/>
            <person name="Rich S.A."/>
            <person name="Livny J."/>
            <person name="Vlamakis H."/>
            <person name="Clish C."/>
            <person name="Bullock K."/>
            <person name="Deik A."/>
            <person name="Scott J."/>
            <person name="Pierce K.A."/>
            <person name="Xavier R.J."/>
            <person name="Alm E.J."/>
        </authorList>
    </citation>
    <scope>NUCLEOTIDE SEQUENCE [LARGE SCALE GENOMIC DNA]</scope>
    <source>
        <strain evidence="1 2">BIOML-A2</strain>
    </source>
</reference>